<evidence type="ECO:0000259" key="2">
    <source>
        <dbReference type="Pfam" id="PF01522"/>
    </source>
</evidence>
<dbReference type="InterPro" id="IPR011330">
    <property type="entry name" value="Glyco_hydro/deAcase_b/a-brl"/>
</dbReference>
<dbReference type="GO" id="GO:0005975">
    <property type="term" value="P:carbohydrate metabolic process"/>
    <property type="evidence" value="ECO:0007669"/>
    <property type="project" value="InterPro"/>
</dbReference>
<dbReference type="eggNOG" id="arCOG09161">
    <property type="taxonomic scope" value="Archaea"/>
</dbReference>
<name>L9X2K4_9EURY</name>
<dbReference type="SUPFAM" id="SSF88713">
    <property type="entry name" value="Glycoside hydrolase/deacetylase"/>
    <property type="match status" value="1"/>
</dbReference>
<dbReference type="Pfam" id="PF01522">
    <property type="entry name" value="Polysacc_deac_1"/>
    <property type="match status" value="1"/>
</dbReference>
<organism evidence="3 4">
    <name type="scientific">Natronolimnohabitans innermongolicus JCM 12255</name>
    <dbReference type="NCBI Taxonomy" id="1227499"/>
    <lineage>
        <taxon>Archaea</taxon>
        <taxon>Methanobacteriati</taxon>
        <taxon>Methanobacteriota</taxon>
        <taxon>Stenosarchaea group</taxon>
        <taxon>Halobacteria</taxon>
        <taxon>Halobacteriales</taxon>
        <taxon>Natrialbaceae</taxon>
        <taxon>Natronolimnohabitans</taxon>
    </lineage>
</organism>
<dbReference type="AlphaFoldDB" id="L9X2K4"/>
<protein>
    <submittedName>
        <fullName evidence="3">Polysaccharide deacetylase</fullName>
    </submittedName>
</protein>
<evidence type="ECO:0000313" key="3">
    <source>
        <dbReference type="EMBL" id="ELY55842.1"/>
    </source>
</evidence>
<dbReference type="GO" id="GO:0016810">
    <property type="term" value="F:hydrolase activity, acting on carbon-nitrogen (but not peptide) bonds"/>
    <property type="evidence" value="ECO:0007669"/>
    <property type="project" value="InterPro"/>
</dbReference>
<dbReference type="Proteomes" id="UP000011602">
    <property type="component" value="Unassembled WGS sequence"/>
</dbReference>
<dbReference type="Gene3D" id="3.20.20.370">
    <property type="entry name" value="Glycoside hydrolase/deacetylase"/>
    <property type="match status" value="1"/>
</dbReference>
<dbReference type="InterPro" id="IPR002509">
    <property type="entry name" value="NODB_dom"/>
</dbReference>
<reference evidence="3 4" key="1">
    <citation type="journal article" date="2014" name="PLoS Genet.">
        <title>Phylogenetically driven sequencing of extremely halophilic archaea reveals strategies for static and dynamic osmo-response.</title>
        <authorList>
            <person name="Becker E.A."/>
            <person name="Seitzer P.M."/>
            <person name="Tritt A."/>
            <person name="Larsen D."/>
            <person name="Krusor M."/>
            <person name="Yao A.I."/>
            <person name="Wu D."/>
            <person name="Madern D."/>
            <person name="Eisen J.A."/>
            <person name="Darling A.E."/>
            <person name="Facciotti M.T."/>
        </authorList>
    </citation>
    <scope>NUCLEOTIDE SEQUENCE [LARGE SCALE GENOMIC DNA]</scope>
    <source>
        <strain evidence="3 4">JCM 12255</strain>
    </source>
</reference>
<proteinExistence type="predicted"/>
<feature type="compositionally biased region" description="Acidic residues" evidence="1">
    <location>
        <begin position="27"/>
        <end position="38"/>
    </location>
</feature>
<keyword evidence="4" id="KW-1185">Reference proteome</keyword>
<dbReference type="EMBL" id="AOHZ01000047">
    <property type="protein sequence ID" value="ELY55842.1"/>
    <property type="molecule type" value="Genomic_DNA"/>
</dbReference>
<gene>
    <name evidence="3" type="ORF">C493_10203</name>
</gene>
<evidence type="ECO:0000256" key="1">
    <source>
        <dbReference type="SAM" id="MobiDB-lite"/>
    </source>
</evidence>
<dbReference type="PROSITE" id="PS51257">
    <property type="entry name" value="PROKAR_LIPOPROTEIN"/>
    <property type="match status" value="1"/>
</dbReference>
<dbReference type="CDD" id="cd10970">
    <property type="entry name" value="CE4_DAC_u1_6s"/>
    <property type="match status" value="1"/>
</dbReference>
<feature type="region of interest" description="Disordered" evidence="1">
    <location>
        <begin position="22"/>
        <end position="55"/>
    </location>
</feature>
<sequence length="397" mass="42965">MKRRAYLATATAAAAAFAGCSEMTGSSDDDENGGDNGDENGNGSSDPIDEEPGSFDEFEDLSKWHVEEGALEADGERYYTGSQSARMIAEEGDTRVMIKREFDSPRDLSTEFPSLAFASDTDLSVTLQLTDTDGDRLLLRTSVTADSGFVHRNFGLDRVEGEPDLSSIEHTKLSVYAGDRELSVWADDYQFVERPETGKVLLQFPDESVALDAASTVADYDVSATTFVTTDRVGAEGYPSVAALEDLDDDGWTIASKGASTSDLTQLSESEQEDQLTSAASWLADNGFENSVFSYPLNRYDETSIELVDEHYDVGFASGYAGHGYLSNAALAPRATNPEPDETDTLLRWAADTGTIATLSFRTLDDLEASLEIIDDLQSEGDLEVISSTDLAADYLN</sequence>
<feature type="domain" description="NodB homology" evidence="2">
    <location>
        <begin position="212"/>
        <end position="309"/>
    </location>
</feature>
<evidence type="ECO:0000313" key="4">
    <source>
        <dbReference type="Proteomes" id="UP000011602"/>
    </source>
</evidence>
<dbReference type="RefSeq" id="WP_007259323.1">
    <property type="nucleotide sequence ID" value="NZ_AOHZ01000047.1"/>
</dbReference>
<comment type="caution">
    <text evidence="3">The sequence shown here is derived from an EMBL/GenBank/DDBJ whole genome shotgun (WGS) entry which is preliminary data.</text>
</comment>
<accession>L9X2K4</accession>
<dbReference type="OrthoDB" id="10436at2157"/>